<dbReference type="Gene3D" id="3.30.70.1820">
    <property type="entry name" value="L1 transposable element, RRM domain"/>
    <property type="match status" value="1"/>
</dbReference>
<feature type="domain" description="FP protein C-terminal" evidence="2">
    <location>
        <begin position="280"/>
        <end position="330"/>
    </location>
</feature>
<gene>
    <name evidence="3" type="primary">LOC106126082</name>
</gene>
<dbReference type="Proteomes" id="UP000694872">
    <property type="component" value="Unplaced"/>
</dbReference>
<protein>
    <submittedName>
        <fullName evidence="3">Uncharacterized protein LOC106126082</fullName>
    </submittedName>
</protein>
<proteinExistence type="predicted"/>
<sequence>MSTPEQLKCNTCTSKYHFECVSTTAKKFKSASSEYKNSWVCPACRSKPSKADGPISMARTVGFDADQDGTSSNVTLRRNKNDMPAKSADSLTLENVKAVMQETMDGLLGNMEMRMTKAIEEKYKEIFKEFNDMKESITHLKTECENLKKENESLKTTVTDLGNRLTTFEQYSRRSNLEIQCIPEHKAENLINVVNQIAKVVGNNLTETDINKCTRIAKMNPESKRPRSVVVTFASPRSRDAFLASVIQFNKKNRNDKLNTSHIGYGGVKSSIYVVEHLAPEVKKLHAQTREAAKKLNYKFVWVKNSRIFMRKSETSEHITIREANQLKSLN</sequence>
<name>A0AAJ6ZTL9_PAPXU</name>
<feature type="coiled-coil region" evidence="1">
    <location>
        <begin position="130"/>
        <end position="164"/>
    </location>
</feature>
<accession>A0AAJ6ZTL9</accession>
<reference evidence="3" key="1">
    <citation type="submission" date="2025-08" db="UniProtKB">
        <authorList>
            <consortium name="RefSeq"/>
        </authorList>
    </citation>
    <scope>IDENTIFICATION</scope>
</reference>
<dbReference type="KEGG" id="pxu:106126082"/>
<dbReference type="Pfam" id="PF25298">
    <property type="entry name" value="Baculo_FP_2nd"/>
    <property type="match status" value="1"/>
</dbReference>
<keyword evidence="1" id="KW-0175">Coiled coil</keyword>
<evidence type="ECO:0000313" key="3">
    <source>
        <dbReference type="RefSeq" id="XP_013179003.1"/>
    </source>
</evidence>
<dbReference type="PANTHER" id="PTHR11505">
    <property type="entry name" value="L1 TRANSPOSABLE ELEMENT-RELATED"/>
    <property type="match status" value="1"/>
</dbReference>
<dbReference type="Gene3D" id="3.30.40.10">
    <property type="entry name" value="Zinc/RING finger domain, C3HC4 (zinc finger)"/>
    <property type="match status" value="1"/>
</dbReference>
<dbReference type="RefSeq" id="XP_013179003.1">
    <property type="nucleotide sequence ID" value="XM_013323549.1"/>
</dbReference>
<dbReference type="InterPro" id="IPR013083">
    <property type="entry name" value="Znf_RING/FYVE/PHD"/>
</dbReference>
<dbReference type="SUPFAM" id="SSF57903">
    <property type="entry name" value="FYVE/PHD zinc finger"/>
    <property type="match status" value="1"/>
</dbReference>
<dbReference type="InterPro" id="IPR011011">
    <property type="entry name" value="Znf_FYVE_PHD"/>
</dbReference>
<dbReference type="AlphaFoldDB" id="A0AAJ6ZTL9"/>
<evidence type="ECO:0000259" key="2">
    <source>
        <dbReference type="Pfam" id="PF25298"/>
    </source>
</evidence>
<dbReference type="InterPro" id="IPR057251">
    <property type="entry name" value="FP_C"/>
</dbReference>
<dbReference type="InterPro" id="IPR004244">
    <property type="entry name" value="Transposase_22"/>
</dbReference>
<dbReference type="GeneID" id="106126082"/>
<organism evidence="3">
    <name type="scientific">Papilio xuthus</name>
    <name type="common">Asian swallowtail butterfly</name>
    <dbReference type="NCBI Taxonomy" id="66420"/>
    <lineage>
        <taxon>Eukaryota</taxon>
        <taxon>Metazoa</taxon>
        <taxon>Ecdysozoa</taxon>
        <taxon>Arthropoda</taxon>
        <taxon>Hexapoda</taxon>
        <taxon>Insecta</taxon>
        <taxon>Pterygota</taxon>
        <taxon>Neoptera</taxon>
        <taxon>Endopterygota</taxon>
        <taxon>Lepidoptera</taxon>
        <taxon>Glossata</taxon>
        <taxon>Ditrysia</taxon>
        <taxon>Papilionoidea</taxon>
        <taxon>Papilionidae</taxon>
        <taxon>Papilioninae</taxon>
        <taxon>Papilio</taxon>
    </lineage>
</organism>
<evidence type="ECO:0000256" key="1">
    <source>
        <dbReference type="SAM" id="Coils"/>
    </source>
</evidence>